<dbReference type="RefSeq" id="WP_188790683.1">
    <property type="nucleotide sequence ID" value="NZ_BMJV01000005.1"/>
</dbReference>
<dbReference type="InterPro" id="IPR008979">
    <property type="entry name" value="Galactose-bd-like_sf"/>
</dbReference>
<dbReference type="InterPro" id="IPR053161">
    <property type="entry name" value="Ulvan_degrading_GH"/>
</dbReference>
<dbReference type="PANTHER" id="PTHR36848:SF2">
    <property type="entry name" value="SECRETED PROTEIN"/>
    <property type="match status" value="1"/>
</dbReference>
<reference evidence="1" key="1">
    <citation type="journal article" date="2014" name="Int. J. Syst. Evol. Microbiol.">
        <title>Complete genome sequence of Corynebacterium casei LMG S-19264T (=DSM 44701T), isolated from a smear-ripened cheese.</title>
        <authorList>
            <consortium name="US DOE Joint Genome Institute (JGI-PGF)"/>
            <person name="Walter F."/>
            <person name="Albersmeier A."/>
            <person name="Kalinowski J."/>
            <person name="Ruckert C."/>
        </authorList>
    </citation>
    <scope>NUCLEOTIDE SEQUENCE</scope>
    <source>
        <strain evidence="1">CGMCC 1.15762</strain>
    </source>
</reference>
<organism evidence="1 2">
    <name type="scientific">Salipiger pallidus</name>
    <dbReference type="NCBI Taxonomy" id="1775170"/>
    <lineage>
        <taxon>Bacteria</taxon>
        <taxon>Pseudomonadati</taxon>
        <taxon>Pseudomonadota</taxon>
        <taxon>Alphaproteobacteria</taxon>
        <taxon>Rhodobacterales</taxon>
        <taxon>Roseobacteraceae</taxon>
        <taxon>Salipiger</taxon>
    </lineage>
</organism>
<gene>
    <name evidence="1" type="ORF">GCM10011415_26290</name>
</gene>
<dbReference type="AlphaFoldDB" id="A0A8J3EGW9"/>
<dbReference type="EMBL" id="BMJV01000005">
    <property type="protein sequence ID" value="GGG76325.1"/>
    <property type="molecule type" value="Genomic_DNA"/>
</dbReference>
<dbReference type="Gene3D" id="2.60.120.260">
    <property type="entry name" value="Galactose-binding domain-like"/>
    <property type="match status" value="1"/>
</dbReference>
<dbReference type="SUPFAM" id="SSF49785">
    <property type="entry name" value="Galactose-binding domain-like"/>
    <property type="match status" value="1"/>
</dbReference>
<sequence>MKTRLDAYWFWSRLPTEKDMRDQLRSFRDAGFVRIYIQARLSLSREIYLSVGWLRAYATAVEIMSELGLKAGLYDDYAWISGHAGGRIVDGAEHLRERHLFWAGGTGAELGVDEIEATLGASLGPAARHWMHEDGTPLWMGWKIVAAVAERPHGPEDITAQVRLATSGPEGATVRAEGLPEGTRWTVFLAARSSTSRIPDYLSPEAGRRFVEVGLTPYASACAGHMGGTLDRLFFDQPAPVLYDWPERFGNLRNSLAWSDALQAEIEAHGPLGPQLLALLRDLPEAPAIRSRIYRAVTGRMQTAFLGALRRFCDVYGLQLSGHEILPHIASFDLSGGFTSIDPRAAMAADFFGTDRYRDVTAVDANNLEAQLAPLLGFGIAHASGRTGCEVELYLTSERSDVRASGQWELTPAALRAQMIRLHLLGASRIILHALYENDGDARDSALDNLRFDFAPGYNFQPWWPVMPALAREMAELSVFLENAKCPRIAILYPYETALAEGPRHAHATRFGAWCRALTEAGVRPLVIDEAGLWRMTAGEAVMLDGAEIVGLVLPEVTHLQTAASADRIDVLRARIWVEDGPPPEGVVLRTLLSECTGVPLAEAVPGLRQLSCGRDADGWWRLVLFNEGDAPCEVALAFESGFCLRAGDHAHRPVQRATLRLAPQQVHRLRLKPDAAAVAGSTLALGAKPLTEVMVLNGGWTLATTGTARAVSVGAGWQVQGDQAFSGCGCYETTFHTDRDQELVLALPELACAARVSLDGALVGGCHHAPYHVPLGRVAEGPHRLRIEVMNTGANRYLCGSRFAGTGWPDASGLTKAPRLLDKR</sequence>
<dbReference type="Proteomes" id="UP000617145">
    <property type="component" value="Unassembled WGS sequence"/>
</dbReference>
<proteinExistence type="predicted"/>
<evidence type="ECO:0000313" key="1">
    <source>
        <dbReference type="EMBL" id="GGG76325.1"/>
    </source>
</evidence>
<accession>A0A8J3EGW9</accession>
<comment type="caution">
    <text evidence="1">The sequence shown here is derived from an EMBL/GenBank/DDBJ whole genome shotgun (WGS) entry which is preliminary data.</text>
</comment>
<name>A0A8J3EGW9_9RHOB</name>
<protein>
    <recommendedName>
        <fullName evidence="3">Carbohydrate-binding protein</fullName>
    </recommendedName>
</protein>
<keyword evidence="2" id="KW-1185">Reference proteome</keyword>
<evidence type="ECO:0008006" key="3">
    <source>
        <dbReference type="Google" id="ProtNLM"/>
    </source>
</evidence>
<reference evidence="1" key="2">
    <citation type="submission" date="2020-09" db="EMBL/GenBank/DDBJ databases">
        <authorList>
            <person name="Sun Q."/>
            <person name="Zhou Y."/>
        </authorList>
    </citation>
    <scope>NUCLEOTIDE SEQUENCE</scope>
    <source>
        <strain evidence="1">CGMCC 1.15762</strain>
    </source>
</reference>
<dbReference type="PANTHER" id="PTHR36848">
    <property type="entry name" value="DNA-BINDING PROTEIN (PUTATIVE SECRETED PROTEIN)-RELATED"/>
    <property type="match status" value="1"/>
</dbReference>
<evidence type="ECO:0000313" key="2">
    <source>
        <dbReference type="Proteomes" id="UP000617145"/>
    </source>
</evidence>